<evidence type="ECO:0000256" key="1">
    <source>
        <dbReference type="ARBA" id="ARBA00006484"/>
    </source>
</evidence>
<comment type="caution">
    <text evidence="5">The sequence shown here is derived from an EMBL/GenBank/DDBJ whole genome shotgun (WGS) entry which is preliminary data.</text>
</comment>
<dbReference type="PANTHER" id="PTHR24320">
    <property type="entry name" value="RETINOL DEHYDROGENASE"/>
    <property type="match status" value="1"/>
</dbReference>
<reference evidence="5" key="1">
    <citation type="submission" date="2020-06" db="EMBL/GenBank/DDBJ databases">
        <title>Draft genome sequences of strains closely related to Aspergillus parafelis and Aspergillus hiratsukae.</title>
        <authorList>
            <person name="Dos Santos R.A.C."/>
            <person name="Rivero-Menendez O."/>
            <person name="Steenwyk J.L."/>
            <person name="Mead M.E."/>
            <person name="Goldman G.H."/>
            <person name="Alastruey-Izquierdo A."/>
            <person name="Rokas A."/>
        </authorList>
    </citation>
    <scope>NUCLEOTIDE SEQUENCE</scope>
    <source>
        <strain evidence="5">CNM-CM5793</strain>
    </source>
</reference>
<organism evidence="5 6">
    <name type="scientific">Aspergillus hiratsukae</name>
    <dbReference type="NCBI Taxonomy" id="1194566"/>
    <lineage>
        <taxon>Eukaryota</taxon>
        <taxon>Fungi</taxon>
        <taxon>Dikarya</taxon>
        <taxon>Ascomycota</taxon>
        <taxon>Pezizomycotina</taxon>
        <taxon>Eurotiomycetes</taxon>
        <taxon>Eurotiomycetidae</taxon>
        <taxon>Eurotiales</taxon>
        <taxon>Aspergillaceae</taxon>
        <taxon>Aspergillus</taxon>
        <taxon>Aspergillus subgen. Fumigati</taxon>
    </lineage>
</organism>
<dbReference type="InterPro" id="IPR036291">
    <property type="entry name" value="NAD(P)-bd_dom_sf"/>
</dbReference>
<dbReference type="Gene3D" id="3.40.50.720">
    <property type="entry name" value="NAD(P)-binding Rossmann-like Domain"/>
    <property type="match status" value="1"/>
</dbReference>
<keyword evidence="2" id="KW-0521">NADP</keyword>
<protein>
    <submittedName>
        <fullName evidence="5">Uncharacterized protein</fullName>
    </submittedName>
</protein>
<accession>A0A8H6PGR6</accession>
<dbReference type="SUPFAM" id="SSF51735">
    <property type="entry name" value="NAD(P)-binding Rossmann-fold domains"/>
    <property type="match status" value="1"/>
</dbReference>
<name>A0A8H6PGR6_9EURO</name>
<keyword evidence="4" id="KW-0812">Transmembrane</keyword>
<keyword evidence="4" id="KW-1133">Transmembrane helix</keyword>
<feature type="transmembrane region" description="Helical" evidence="4">
    <location>
        <begin position="12"/>
        <end position="32"/>
    </location>
</feature>
<keyword evidence="4" id="KW-0472">Membrane</keyword>
<sequence length="197" mass="21729">MVEVPEENTTIATPVVASLSSLLTLALILFGIRMHPRLYPKVNVAATDYLITAALGGYNHEIAYNNSKLAAVYLANKIERDYGAQGLHSTSLHPGAINTDISRNIPPEFVEALMTNPYILKILKWAEQGAATTVWAAVGKEWENNGGKYLEDVREAEQGEDDGQIFGGGWVKQTYNPEEEDRLWRASLKILNLEGEA</sequence>
<proteinExistence type="inferred from homology"/>
<gene>
    <name evidence="5" type="ORF">CNMCM5793_005258</name>
</gene>
<dbReference type="OrthoDB" id="191139at2759"/>
<dbReference type="EMBL" id="JACBAD010001805">
    <property type="protein sequence ID" value="KAF7133846.1"/>
    <property type="molecule type" value="Genomic_DNA"/>
</dbReference>
<evidence type="ECO:0000313" key="5">
    <source>
        <dbReference type="EMBL" id="KAF7133846.1"/>
    </source>
</evidence>
<dbReference type="GO" id="GO:0016491">
    <property type="term" value="F:oxidoreductase activity"/>
    <property type="evidence" value="ECO:0007669"/>
    <property type="project" value="UniProtKB-KW"/>
</dbReference>
<comment type="similarity">
    <text evidence="1">Belongs to the short-chain dehydrogenases/reductases (SDR) family.</text>
</comment>
<evidence type="ECO:0000256" key="2">
    <source>
        <dbReference type="ARBA" id="ARBA00022857"/>
    </source>
</evidence>
<dbReference type="PANTHER" id="PTHR24320:SF272">
    <property type="entry name" value="NAD(P)-BINDING ROSSMANN-FOLD SUPERFAMILY PROTEIN"/>
    <property type="match status" value="1"/>
</dbReference>
<dbReference type="AlphaFoldDB" id="A0A8H6PGR6"/>
<dbReference type="Proteomes" id="UP000630445">
    <property type="component" value="Unassembled WGS sequence"/>
</dbReference>
<evidence type="ECO:0000313" key="6">
    <source>
        <dbReference type="Proteomes" id="UP000630445"/>
    </source>
</evidence>
<evidence type="ECO:0000256" key="3">
    <source>
        <dbReference type="ARBA" id="ARBA00023002"/>
    </source>
</evidence>
<keyword evidence="3" id="KW-0560">Oxidoreductase</keyword>
<keyword evidence="6" id="KW-1185">Reference proteome</keyword>
<evidence type="ECO:0000256" key="4">
    <source>
        <dbReference type="SAM" id="Phobius"/>
    </source>
</evidence>